<organism evidence="9 10">
    <name type="scientific">Actinokineospora xionganensis</name>
    <dbReference type="NCBI Taxonomy" id="2684470"/>
    <lineage>
        <taxon>Bacteria</taxon>
        <taxon>Bacillati</taxon>
        <taxon>Actinomycetota</taxon>
        <taxon>Actinomycetes</taxon>
        <taxon>Pseudonocardiales</taxon>
        <taxon>Pseudonocardiaceae</taxon>
        <taxon>Actinokineospora</taxon>
    </lineage>
</organism>
<dbReference type="PANTHER" id="PTHR43756">
    <property type="entry name" value="CHOLINE MONOOXYGENASE, CHLOROPLASTIC"/>
    <property type="match status" value="1"/>
</dbReference>
<dbReference type="RefSeq" id="WP_187221502.1">
    <property type="nucleotide sequence ID" value="NZ_JABVED010000009.1"/>
</dbReference>
<keyword evidence="5" id="KW-0408">Iron</keyword>
<protein>
    <submittedName>
        <fullName evidence="9">Aromatic ring-hydroxylating dioxygenase subunit alpha</fullName>
    </submittedName>
</protein>
<dbReference type="InterPro" id="IPR015879">
    <property type="entry name" value="Ring_hydroxy_dOase_asu_C_dom"/>
</dbReference>
<evidence type="ECO:0000259" key="8">
    <source>
        <dbReference type="PROSITE" id="PS51296"/>
    </source>
</evidence>
<keyword evidence="9" id="KW-0223">Dioxygenase</keyword>
<dbReference type="Pfam" id="PF00848">
    <property type="entry name" value="Ring_hydroxyl_A"/>
    <property type="match status" value="1"/>
</dbReference>
<dbReference type="SUPFAM" id="SSF50022">
    <property type="entry name" value="ISP domain"/>
    <property type="match status" value="1"/>
</dbReference>
<name>A0ABR7L8N3_9PSEU</name>
<evidence type="ECO:0000256" key="2">
    <source>
        <dbReference type="ARBA" id="ARBA00022714"/>
    </source>
</evidence>
<dbReference type="GO" id="GO:0051213">
    <property type="term" value="F:dioxygenase activity"/>
    <property type="evidence" value="ECO:0007669"/>
    <property type="project" value="UniProtKB-KW"/>
</dbReference>
<comment type="caution">
    <text evidence="9">The sequence shown here is derived from an EMBL/GenBank/DDBJ whole genome shotgun (WGS) entry which is preliminary data.</text>
</comment>
<reference evidence="9 10" key="1">
    <citation type="submission" date="2020-06" db="EMBL/GenBank/DDBJ databases">
        <title>Actinokineospora xiongansis sp. nov., isolated from soil of Baiyangdian.</title>
        <authorList>
            <person name="Zhang X."/>
        </authorList>
    </citation>
    <scope>NUCLEOTIDE SEQUENCE [LARGE SCALE GENOMIC DNA]</scope>
    <source>
        <strain evidence="9 10">HBU206404</strain>
    </source>
</reference>
<dbReference type="CDD" id="cd03469">
    <property type="entry name" value="Rieske_RO_Alpha_N"/>
    <property type="match status" value="1"/>
</dbReference>
<feature type="region of interest" description="Disordered" evidence="7">
    <location>
        <begin position="1"/>
        <end position="22"/>
    </location>
</feature>
<dbReference type="Gene3D" id="3.90.380.10">
    <property type="entry name" value="Naphthalene 1,2-dioxygenase Alpha Subunit, Chain A, domain 1"/>
    <property type="match status" value="2"/>
</dbReference>
<dbReference type="PRINTS" id="PR00090">
    <property type="entry name" value="RNGDIOXGNASE"/>
</dbReference>
<dbReference type="Gene3D" id="2.102.10.10">
    <property type="entry name" value="Rieske [2Fe-2S] iron-sulphur domain"/>
    <property type="match status" value="1"/>
</dbReference>
<evidence type="ECO:0000256" key="4">
    <source>
        <dbReference type="ARBA" id="ARBA00023002"/>
    </source>
</evidence>
<keyword evidence="10" id="KW-1185">Reference proteome</keyword>
<evidence type="ECO:0000256" key="7">
    <source>
        <dbReference type="SAM" id="MobiDB-lite"/>
    </source>
</evidence>
<keyword evidence="4" id="KW-0560">Oxidoreductase</keyword>
<dbReference type="Proteomes" id="UP000734823">
    <property type="component" value="Unassembled WGS sequence"/>
</dbReference>
<dbReference type="EMBL" id="JABVED010000009">
    <property type="protein sequence ID" value="MBC6449040.1"/>
    <property type="molecule type" value="Genomic_DNA"/>
</dbReference>
<evidence type="ECO:0000313" key="10">
    <source>
        <dbReference type="Proteomes" id="UP000734823"/>
    </source>
</evidence>
<dbReference type="Pfam" id="PF00355">
    <property type="entry name" value="Rieske"/>
    <property type="match status" value="1"/>
</dbReference>
<keyword evidence="2" id="KW-0001">2Fe-2S</keyword>
<evidence type="ECO:0000256" key="1">
    <source>
        <dbReference type="ARBA" id="ARBA00008751"/>
    </source>
</evidence>
<sequence length="391" mass="44009">MVFQPTRGELPARFGPGVPNVPPIGPSTLDADVYRDPQRYELERHRVLNRGWQIICRSDQLPNPGDHQVWEGHGESVVITRREDGGLAGFHNVCQHRGARIVPRSGTGARKFTCRWHNWAYDIEGAVRGVPDRPDFDRDVLSGLCAPALDLDEWGGWVWAVLAGPGVAGPLPDWIGQEIAADLGAFGMQDMVLTEKVEWVVDVNWKVCVDAFSEYYHAQALHQLPSTDVKDARHSTIDVFGRNGMMVVPVMGGLEELRRTLDHNALATCNYVLFPTTVVNSTRLHTQVFRAVPLGVDKTRFEAWELRYDTDDEDYLDYVEMSWELYKAIIEQDVEEWTDVAAVARSSAYRQSVLSERECLITHFHRVCEDMLAGGDGLGLEPARESDRQEA</sequence>
<evidence type="ECO:0000256" key="5">
    <source>
        <dbReference type="ARBA" id="ARBA00023004"/>
    </source>
</evidence>
<proteinExistence type="inferred from homology"/>
<accession>A0ABR7L8N3</accession>
<dbReference type="InterPro" id="IPR001663">
    <property type="entry name" value="Rng_hydr_dOase-A"/>
</dbReference>
<comment type="similarity">
    <text evidence="1">Belongs to the bacterial ring-hydroxylating dioxygenase alpha subunit family.</text>
</comment>
<dbReference type="PANTHER" id="PTHR43756:SF1">
    <property type="entry name" value="3-PHENYLPROPIONATE_CINNAMIC ACID DIOXYGENASE SUBUNIT ALPHA"/>
    <property type="match status" value="1"/>
</dbReference>
<evidence type="ECO:0000256" key="3">
    <source>
        <dbReference type="ARBA" id="ARBA00022723"/>
    </source>
</evidence>
<evidence type="ECO:0000313" key="9">
    <source>
        <dbReference type="EMBL" id="MBC6449040.1"/>
    </source>
</evidence>
<dbReference type="PROSITE" id="PS51296">
    <property type="entry name" value="RIESKE"/>
    <property type="match status" value="1"/>
</dbReference>
<gene>
    <name evidence="9" type="ORF">GPZ80_17885</name>
</gene>
<evidence type="ECO:0000256" key="6">
    <source>
        <dbReference type="ARBA" id="ARBA00023014"/>
    </source>
</evidence>
<dbReference type="InterPro" id="IPR036922">
    <property type="entry name" value="Rieske_2Fe-2S_sf"/>
</dbReference>
<keyword evidence="6" id="KW-0411">Iron-sulfur</keyword>
<dbReference type="CDD" id="cd00680">
    <property type="entry name" value="RHO_alpha_C"/>
    <property type="match status" value="1"/>
</dbReference>
<dbReference type="InterPro" id="IPR017941">
    <property type="entry name" value="Rieske_2Fe-2S"/>
</dbReference>
<feature type="domain" description="Rieske" evidence="8">
    <location>
        <begin position="52"/>
        <end position="160"/>
    </location>
</feature>
<dbReference type="SUPFAM" id="SSF55961">
    <property type="entry name" value="Bet v1-like"/>
    <property type="match status" value="1"/>
</dbReference>
<keyword evidence="3" id="KW-0479">Metal-binding</keyword>